<keyword evidence="2 4" id="KW-0802">TPR repeat</keyword>
<dbReference type="eggNOG" id="KOG1124">
    <property type="taxonomic scope" value="Eukaryota"/>
</dbReference>
<proteinExistence type="inferred from homology"/>
<dbReference type="Proteomes" id="UP000018468">
    <property type="component" value="Linkage group LG5"/>
</dbReference>
<feature type="repeat" description="TPR" evidence="4">
    <location>
        <begin position="199"/>
        <end position="232"/>
    </location>
</feature>
<dbReference type="PANTHER" id="PTHR10271">
    <property type="entry name" value="INTERFERON-INDUCED PROTEIN WITH TETRATRICOPEPTIDE REPEATS"/>
    <property type="match status" value="1"/>
</dbReference>
<evidence type="ECO:0000313" key="5">
    <source>
        <dbReference type="Ensembl" id="ENSLOCP00000005594.1"/>
    </source>
</evidence>
<dbReference type="PROSITE" id="PS50005">
    <property type="entry name" value="TPR"/>
    <property type="match status" value="2"/>
</dbReference>
<keyword evidence="1" id="KW-0677">Repeat</keyword>
<reference evidence="5" key="2">
    <citation type="submission" date="2025-08" db="UniProtKB">
        <authorList>
            <consortium name="Ensembl"/>
        </authorList>
    </citation>
    <scope>IDENTIFICATION</scope>
</reference>
<dbReference type="InParanoid" id="W5MB35"/>
<evidence type="ECO:0000256" key="1">
    <source>
        <dbReference type="ARBA" id="ARBA00022737"/>
    </source>
</evidence>
<dbReference type="HOGENOM" id="CLU_043482_1_0_1"/>
<dbReference type="EMBL" id="AHAT01025190">
    <property type="status" value="NOT_ANNOTATED_CDS"/>
    <property type="molecule type" value="Genomic_DNA"/>
</dbReference>
<dbReference type="Gene3D" id="1.25.40.10">
    <property type="entry name" value="Tetratricopeptide repeat domain"/>
    <property type="match status" value="3"/>
</dbReference>
<reference evidence="5" key="3">
    <citation type="submission" date="2025-09" db="UniProtKB">
        <authorList>
            <consortium name="Ensembl"/>
        </authorList>
    </citation>
    <scope>IDENTIFICATION</scope>
</reference>
<dbReference type="Ensembl" id="ENSLOCT00000005602.1">
    <property type="protein sequence ID" value="ENSLOCP00000005594.1"/>
    <property type="gene ID" value="ENSLOCG00000004672.1"/>
</dbReference>
<dbReference type="SUPFAM" id="SSF48452">
    <property type="entry name" value="TPR-like"/>
    <property type="match status" value="2"/>
</dbReference>
<comment type="similarity">
    <text evidence="3">Belongs to the IFIT family.</text>
</comment>
<protein>
    <submittedName>
        <fullName evidence="5">Interferon-induced protein with tetratricopeptide repeats 8</fullName>
    </submittedName>
</protein>
<keyword evidence="6" id="KW-1185">Reference proteome</keyword>
<dbReference type="InterPro" id="IPR019734">
    <property type="entry name" value="TPR_rpt"/>
</dbReference>
<name>W5MB35_LEPOC</name>
<evidence type="ECO:0000256" key="3">
    <source>
        <dbReference type="ARBA" id="ARBA00038336"/>
    </source>
</evidence>
<dbReference type="Pfam" id="PF14559">
    <property type="entry name" value="TPR_19"/>
    <property type="match status" value="1"/>
</dbReference>
<dbReference type="InterPro" id="IPR011990">
    <property type="entry name" value="TPR-like_helical_dom_sf"/>
</dbReference>
<dbReference type="GO" id="GO:0005829">
    <property type="term" value="C:cytosol"/>
    <property type="evidence" value="ECO:0000318"/>
    <property type="project" value="GO_Central"/>
</dbReference>
<evidence type="ECO:0000256" key="2">
    <source>
        <dbReference type="ARBA" id="ARBA00022803"/>
    </source>
</evidence>
<dbReference type="GO" id="GO:0051607">
    <property type="term" value="P:defense response to virus"/>
    <property type="evidence" value="ECO:0000318"/>
    <property type="project" value="GO_Central"/>
</dbReference>
<dbReference type="GeneTree" id="ENSGT00950000182946"/>
<dbReference type="OMA" id="LYPQMEL"/>
<sequence>MSKACTISVRLHGTWGMLRTWAEDASVNFLEVRLKETLGETRRNHKSFELLCLCQAVAGFNAEAIQYLEKPEEEIRKKACHCHIQYGNMAWVCYHMGQLSKAQAHLENISKVLCADSPSCPHLGVLGEKTWSLQKFSPNHYQRAKECFSADLEREPEDKELNMGYAFAIFSLKSSNCKSIPFVQSPVVKQLQKAYKLNAEDAMILGYLGKKCEDHSRASEYYDKAHQLAPQDLKVAVQVGKFLRKNGRYERAIEILKEALKVSPNSAFLHHQVALCYKCQLFQMEREGKANSKELIQPGIYHYERVAGLNPCFMHPRIDRADLYAEQNELKRNQSIPGIQPADKLKPHCHCRDFLLRKKHSEDEAIEQYTEGLKMQNLSQEWQKC</sequence>
<reference evidence="6" key="1">
    <citation type="submission" date="2011-12" db="EMBL/GenBank/DDBJ databases">
        <title>The Draft Genome of Lepisosteus oculatus.</title>
        <authorList>
            <consortium name="The Broad Institute Genome Assembly &amp; Analysis Group"/>
            <consortium name="Computational R&amp;D Group"/>
            <consortium name="and Sequencing Platform"/>
            <person name="Di Palma F."/>
            <person name="Alfoldi J."/>
            <person name="Johnson J."/>
            <person name="Berlin A."/>
            <person name="Gnerre S."/>
            <person name="Jaffe D."/>
            <person name="MacCallum I."/>
            <person name="Young S."/>
            <person name="Walker B.J."/>
            <person name="Lander E.S."/>
            <person name="Lindblad-Toh K."/>
        </authorList>
    </citation>
    <scope>NUCLEOTIDE SEQUENCE [LARGE SCALE GENOMIC DNA]</scope>
</reference>
<accession>W5MB35</accession>
<feature type="repeat" description="TPR" evidence="4">
    <location>
        <begin position="233"/>
        <end position="266"/>
    </location>
</feature>
<dbReference type="AlphaFoldDB" id="W5MB35"/>
<dbReference type="PROSITE" id="PS50293">
    <property type="entry name" value="TPR_REGION"/>
    <property type="match status" value="1"/>
</dbReference>
<evidence type="ECO:0000256" key="4">
    <source>
        <dbReference type="PROSITE-ProRule" id="PRU00339"/>
    </source>
</evidence>
<dbReference type="STRING" id="7918.ENSLOCP00000005594"/>
<dbReference type="PANTHER" id="PTHR10271:SF25">
    <property type="entry name" value="INTERFERON-INDUCED PROTEIN WITH TETRATRICOPEPTIDE REPEATS 8"/>
    <property type="match status" value="1"/>
</dbReference>
<organism evidence="5 6">
    <name type="scientific">Lepisosteus oculatus</name>
    <name type="common">Spotted gar</name>
    <dbReference type="NCBI Taxonomy" id="7918"/>
    <lineage>
        <taxon>Eukaryota</taxon>
        <taxon>Metazoa</taxon>
        <taxon>Chordata</taxon>
        <taxon>Craniata</taxon>
        <taxon>Vertebrata</taxon>
        <taxon>Euteleostomi</taxon>
        <taxon>Actinopterygii</taxon>
        <taxon>Neopterygii</taxon>
        <taxon>Holostei</taxon>
        <taxon>Semionotiformes</taxon>
        <taxon>Lepisosteidae</taxon>
        <taxon>Lepisosteus</taxon>
    </lineage>
</organism>
<evidence type="ECO:0000313" key="6">
    <source>
        <dbReference type="Proteomes" id="UP000018468"/>
    </source>
</evidence>
<dbReference type="SMART" id="SM00028">
    <property type="entry name" value="TPR"/>
    <property type="match status" value="3"/>
</dbReference>